<dbReference type="InterPro" id="IPR008921">
    <property type="entry name" value="DNA_pol3_clamp-load_cplx_C"/>
</dbReference>
<dbReference type="GO" id="GO:0003677">
    <property type="term" value="F:DNA binding"/>
    <property type="evidence" value="ECO:0007669"/>
    <property type="project" value="InterPro"/>
</dbReference>
<keyword evidence="6" id="KW-0239">DNA-directed DNA polymerase</keyword>
<evidence type="ECO:0000256" key="7">
    <source>
        <dbReference type="ARBA" id="ARBA00034754"/>
    </source>
</evidence>
<keyword evidence="4" id="KW-0548">Nucleotidyltransferase</keyword>
<dbReference type="InterPro" id="IPR005790">
    <property type="entry name" value="DNA_polIII_delta"/>
</dbReference>
<accession>A0A917KJ24</accession>
<evidence type="ECO:0000256" key="3">
    <source>
        <dbReference type="ARBA" id="ARBA00022679"/>
    </source>
</evidence>
<comment type="similarity">
    <text evidence="7">Belongs to the DNA polymerase HolA subunit family.</text>
</comment>
<dbReference type="Gene3D" id="3.40.50.300">
    <property type="entry name" value="P-loop containing nucleotide triphosphate hydrolases"/>
    <property type="match status" value="1"/>
</dbReference>
<dbReference type="GO" id="GO:0009360">
    <property type="term" value="C:DNA polymerase III complex"/>
    <property type="evidence" value="ECO:0007669"/>
    <property type="project" value="InterPro"/>
</dbReference>
<feature type="domain" description="DNA polymerase III delta subunit-like C-terminal" evidence="10">
    <location>
        <begin position="212"/>
        <end position="330"/>
    </location>
</feature>
<dbReference type="EC" id="2.7.7.7" evidence="1"/>
<dbReference type="Pfam" id="PF06144">
    <property type="entry name" value="DNA_pol3_delta"/>
    <property type="match status" value="1"/>
</dbReference>
<evidence type="ECO:0000313" key="11">
    <source>
        <dbReference type="EMBL" id="GGJ14189.1"/>
    </source>
</evidence>
<protein>
    <recommendedName>
        <fullName evidence="2">DNA polymerase III subunit delta</fullName>
        <ecNumber evidence="1">2.7.7.7</ecNumber>
    </recommendedName>
</protein>
<dbReference type="InterPro" id="IPR048466">
    <property type="entry name" value="DNA_pol3_delta-like_C"/>
</dbReference>
<keyword evidence="12" id="KW-1185">Reference proteome</keyword>
<feature type="domain" description="DNA polymerase III delta N-terminal" evidence="9">
    <location>
        <begin position="20"/>
        <end position="134"/>
    </location>
</feature>
<dbReference type="PANTHER" id="PTHR34388">
    <property type="entry name" value="DNA POLYMERASE III SUBUNIT DELTA"/>
    <property type="match status" value="1"/>
</dbReference>
<dbReference type="InterPro" id="IPR010372">
    <property type="entry name" value="DNA_pol3_delta_N"/>
</dbReference>
<dbReference type="GO" id="GO:0003887">
    <property type="term" value="F:DNA-directed DNA polymerase activity"/>
    <property type="evidence" value="ECO:0007669"/>
    <property type="project" value="UniProtKB-KW"/>
</dbReference>
<evidence type="ECO:0000256" key="1">
    <source>
        <dbReference type="ARBA" id="ARBA00012417"/>
    </source>
</evidence>
<dbReference type="NCBIfam" id="TIGR01128">
    <property type="entry name" value="holA"/>
    <property type="match status" value="1"/>
</dbReference>
<evidence type="ECO:0000256" key="4">
    <source>
        <dbReference type="ARBA" id="ARBA00022695"/>
    </source>
</evidence>
<dbReference type="EMBL" id="BMOY01000066">
    <property type="protein sequence ID" value="GGJ14189.1"/>
    <property type="molecule type" value="Genomic_DNA"/>
</dbReference>
<comment type="caution">
    <text evidence="11">The sequence shown here is derived from an EMBL/GenBank/DDBJ whole genome shotgun (WGS) entry which is preliminary data.</text>
</comment>
<comment type="catalytic activity">
    <reaction evidence="8">
        <text>DNA(n) + a 2'-deoxyribonucleoside 5'-triphosphate = DNA(n+1) + diphosphate</text>
        <dbReference type="Rhea" id="RHEA:22508"/>
        <dbReference type="Rhea" id="RHEA-COMP:17339"/>
        <dbReference type="Rhea" id="RHEA-COMP:17340"/>
        <dbReference type="ChEBI" id="CHEBI:33019"/>
        <dbReference type="ChEBI" id="CHEBI:61560"/>
        <dbReference type="ChEBI" id="CHEBI:173112"/>
        <dbReference type="EC" id="2.7.7.7"/>
    </reaction>
</comment>
<dbReference type="Gene3D" id="1.10.8.60">
    <property type="match status" value="1"/>
</dbReference>
<evidence type="ECO:0000256" key="6">
    <source>
        <dbReference type="ARBA" id="ARBA00022932"/>
    </source>
</evidence>
<dbReference type="Pfam" id="PF21694">
    <property type="entry name" value="DNA_pol3_delta_C"/>
    <property type="match status" value="1"/>
</dbReference>
<dbReference type="AlphaFoldDB" id="A0A917KJ24"/>
<gene>
    <name evidence="11" type="primary">yqeN</name>
    <name evidence="11" type="ORF">GCM10010885_24400</name>
</gene>
<dbReference type="RefSeq" id="WP_188883465.1">
    <property type="nucleotide sequence ID" value="NZ_BMOY01000066.1"/>
</dbReference>
<dbReference type="PANTHER" id="PTHR34388:SF1">
    <property type="entry name" value="DNA POLYMERASE III SUBUNIT DELTA"/>
    <property type="match status" value="1"/>
</dbReference>
<name>A0A917KJ24_9BACL</name>
<dbReference type="InterPro" id="IPR027417">
    <property type="entry name" value="P-loop_NTPase"/>
</dbReference>
<sequence length="353" mass="38354">MDALALCQRLQQGEPLQPVYVLYGEEPVLMTRCVEALRSRLADDAGPPAVLRFDFEEDGCSGAVMACSSVPLFGAADLVVLTRCTAFAASSGKQKGDTSSLEAYLAAPNPGRVFVIQVPASKLDERKRLTRLIKPYPQVACQVPKPEVARHWLQVFAQERGIAVTADALAELWRRRPSLSVANTELDKLWTYTGGRTITAADVAEVVSAPLEDNVFAWIDGVVSGRVEQALAAVADLYATGQDPLAMLALIARQLRLMWYARAEGGRVAWADLAARIGAHPYALRVAGRQARHLPLAALETLLTLVADAEYWVKTGRRDVKHALEAVVLRCAAAVHFHGADDFHGVQGAYECR</sequence>
<evidence type="ECO:0000256" key="8">
    <source>
        <dbReference type="ARBA" id="ARBA00049244"/>
    </source>
</evidence>
<dbReference type="SUPFAM" id="SSF52540">
    <property type="entry name" value="P-loop containing nucleoside triphosphate hydrolases"/>
    <property type="match status" value="1"/>
</dbReference>
<reference evidence="11" key="2">
    <citation type="submission" date="2020-09" db="EMBL/GenBank/DDBJ databases">
        <authorList>
            <person name="Sun Q."/>
            <person name="Ohkuma M."/>
        </authorList>
    </citation>
    <scope>NUCLEOTIDE SEQUENCE</scope>
    <source>
        <strain evidence="11">JCM 18487</strain>
    </source>
</reference>
<evidence type="ECO:0000313" key="12">
    <source>
        <dbReference type="Proteomes" id="UP000637695"/>
    </source>
</evidence>
<dbReference type="GO" id="GO:0006261">
    <property type="term" value="P:DNA-templated DNA replication"/>
    <property type="evidence" value="ECO:0007669"/>
    <property type="project" value="TreeGrafter"/>
</dbReference>
<evidence type="ECO:0000256" key="2">
    <source>
        <dbReference type="ARBA" id="ARBA00017703"/>
    </source>
</evidence>
<reference evidence="11" key="1">
    <citation type="journal article" date="2014" name="Int. J. Syst. Evol. Microbiol.">
        <title>Complete genome sequence of Corynebacterium casei LMG S-19264T (=DSM 44701T), isolated from a smear-ripened cheese.</title>
        <authorList>
            <consortium name="US DOE Joint Genome Institute (JGI-PGF)"/>
            <person name="Walter F."/>
            <person name="Albersmeier A."/>
            <person name="Kalinowski J."/>
            <person name="Ruckert C."/>
        </authorList>
    </citation>
    <scope>NUCLEOTIDE SEQUENCE</scope>
    <source>
        <strain evidence="11">JCM 18487</strain>
    </source>
</reference>
<keyword evidence="5" id="KW-0235">DNA replication</keyword>
<dbReference type="SUPFAM" id="SSF48019">
    <property type="entry name" value="post-AAA+ oligomerization domain-like"/>
    <property type="match status" value="1"/>
</dbReference>
<proteinExistence type="inferred from homology"/>
<organism evidence="11 12">
    <name type="scientific">Alicyclobacillus cellulosilyticus</name>
    <dbReference type="NCBI Taxonomy" id="1003997"/>
    <lineage>
        <taxon>Bacteria</taxon>
        <taxon>Bacillati</taxon>
        <taxon>Bacillota</taxon>
        <taxon>Bacilli</taxon>
        <taxon>Bacillales</taxon>
        <taxon>Alicyclobacillaceae</taxon>
        <taxon>Alicyclobacillus</taxon>
    </lineage>
</organism>
<evidence type="ECO:0000259" key="9">
    <source>
        <dbReference type="Pfam" id="PF06144"/>
    </source>
</evidence>
<evidence type="ECO:0000259" key="10">
    <source>
        <dbReference type="Pfam" id="PF21694"/>
    </source>
</evidence>
<keyword evidence="3" id="KW-0808">Transferase</keyword>
<dbReference type="Gene3D" id="1.20.272.10">
    <property type="match status" value="1"/>
</dbReference>
<evidence type="ECO:0000256" key="5">
    <source>
        <dbReference type="ARBA" id="ARBA00022705"/>
    </source>
</evidence>
<dbReference type="Proteomes" id="UP000637695">
    <property type="component" value="Unassembled WGS sequence"/>
</dbReference>